<name>A0A5B8VLP7_9BACT</name>
<protein>
    <recommendedName>
        <fullName evidence="2">BT4734-like N-terminal domain-containing protein</fullName>
    </recommendedName>
</protein>
<evidence type="ECO:0000259" key="2">
    <source>
        <dbReference type="Pfam" id="PF08800"/>
    </source>
</evidence>
<dbReference type="KEGG" id="agi:FSB73_07490"/>
<evidence type="ECO:0000313" key="4">
    <source>
        <dbReference type="Proteomes" id="UP000321291"/>
    </source>
</evidence>
<dbReference type="Pfam" id="PF08800">
    <property type="entry name" value="BT4734-like_N"/>
    <property type="match status" value="1"/>
</dbReference>
<dbReference type="RefSeq" id="WP_146780914.1">
    <property type="nucleotide sequence ID" value="NZ_CP042434.1"/>
</dbReference>
<dbReference type="Proteomes" id="UP000321291">
    <property type="component" value="Chromosome"/>
</dbReference>
<proteinExistence type="predicted"/>
<organism evidence="3 4">
    <name type="scientific">Arachidicoccus ginsenosidivorans</name>
    <dbReference type="NCBI Taxonomy" id="496057"/>
    <lineage>
        <taxon>Bacteria</taxon>
        <taxon>Pseudomonadati</taxon>
        <taxon>Bacteroidota</taxon>
        <taxon>Chitinophagia</taxon>
        <taxon>Chitinophagales</taxon>
        <taxon>Chitinophagaceae</taxon>
        <taxon>Arachidicoccus</taxon>
    </lineage>
</organism>
<keyword evidence="4" id="KW-1185">Reference proteome</keyword>
<gene>
    <name evidence="3" type="ORF">FSB73_07490</name>
</gene>
<dbReference type="OrthoDB" id="1522635at2"/>
<evidence type="ECO:0000313" key="3">
    <source>
        <dbReference type="EMBL" id="QEC71536.1"/>
    </source>
</evidence>
<dbReference type="AlphaFoldDB" id="A0A5B8VLP7"/>
<evidence type="ECO:0000256" key="1">
    <source>
        <dbReference type="SAM" id="MobiDB-lite"/>
    </source>
</evidence>
<dbReference type="InterPro" id="IPR014907">
    <property type="entry name" value="BT4734-like_N"/>
</dbReference>
<sequence length="356" mass="40808">MDTKHLLSLPVSLQNKIWLPIETEISINEALSIIQEGTLETEVADIRRFLINGDMESFSMYKRSLPAVTFCGCFDHQRKTETLKNYNYVLVLDIDKLDVDMLDTTAAILQEDPYVFSYWRSPSGKGFKGLVALEYSFLVKKNTIAATHKKAFQKIAQYFYDQYALELDESGCDITRLCFLSSDPDLVIKQKISPFVIAAMDLSVQSNIASRPAARNHGPHESFGQEMREDKRLLQFKNQPEEKRELEAVIDYLRKNKGSITATYEQWYRVAYALAEAFTYKIGLDYYLALCAMDGSHYDEQASRAMFYYCYKNGDGRIKLNSLLYYAIKQGFVPQGRSKDAQRSQPTAKKSNDELS</sequence>
<feature type="region of interest" description="Disordered" evidence="1">
    <location>
        <begin position="336"/>
        <end position="356"/>
    </location>
</feature>
<accession>A0A5B8VLP7</accession>
<dbReference type="GO" id="GO:0016817">
    <property type="term" value="F:hydrolase activity, acting on acid anhydrides"/>
    <property type="evidence" value="ECO:0007669"/>
    <property type="project" value="InterPro"/>
</dbReference>
<feature type="domain" description="BT4734-like N-terminal" evidence="2">
    <location>
        <begin position="60"/>
        <end position="186"/>
    </location>
</feature>
<reference evidence="3 4" key="1">
    <citation type="journal article" date="2017" name="Int. J. Syst. Evol. Microbiol.">
        <title>Arachidicoccus ginsenosidivorans sp. nov., with ginsenoside-converting activity isolated from ginseng cultivating soil.</title>
        <authorList>
            <person name="Siddiqi M.Z."/>
            <person name="Aslam Z."/>
            <person name="Im W.T."/>
        </authorList>
    </citation>
    <scope>NUCLEOTIDE SEQUENCE [LARGE SCALE GENOMIC DNA]</scope>
    <source>
        <strain evidence="3 4">Gsoil 809</strain>
    </source>
</reference>
<dbReference type="EMBL" id="CP042434">
    <property type="protein sequence ID" value="QEC71536.1"/>
    <property type="molecule type" value="Genomic_DNA"/>
</dbReference>